<keyword evidence="3" id="KW-1185">Reference proteome</keyword>
<name>A0ABM7KB83_9MYCO</name>
<dbReference type="InterPro" id="IPR010621">
    <property type="entry name" value="DUF1214"/>
</dbReference>
<feature type="domain" description="DUF1214" evidence="1">
    <location>
        <begin position="273"/>
        <end position="346"/>
    </location>
</feature>
<proteinExistence type="predicted"/>
<accession>A0ABM7KB83</accession>
<sequence>MTIPEIDTADDPRIAHGELWQAFTEAVANLSTFVYQNDKVDGPLLRAEGIRYLTRLMQSAIMMTVEGWDFDYPWLIKFISPYMQYGIPATDCCYHTAAVHGDGVYRIYGSRGSARLFDVETRSGHTAHLAQWTVVDRKSEFDVADDGTIEIVLSATEQPGNWVRIAEGPGSIILRQYYYDWDTEEPADLVIEKDGVAYPPPPLRSAESADRLQLLIDWIRNVPAACKLAVDEYFTAPADTLKFVGIEFAWADLVYGKGIYRCRPDEAVIIEVTPPNAAYWQYQLTSHFWEALDWNLRQTSLNGHQAVLDDDGVFRAVIAHQDPGYANWLDAGGHTVGLITARYYKADSVPLPTIRTVPLASLAEELPASTKTVSAAERQESIRRRARCVWRRRV</sequence>
<gene>
    <name evidence="2" type="ORF">MPRI_35410</name>
</gene>
<evidence type="ECO:0000313" key="3">
    <source>
        <dbReference type="Proteomes" id="UP000466578"/>
    </source>
</evidence>
<dbReference type="EMBL" id="AP022597">
    <property type="protein sequence ID" value="BBY71354.1"/>
    <property type="molecule type" value="Genomic_DNA"/>
</dbReference>
<dbReference type="Proteomes" id="UP000466578">
    <property type="component" value="Chromosome"/>
</dbReference>
<organism evidence="2 3">
    <name type="scientific">Mycobacterium paraintracellulare</name>
    <dbReference type="NCBI Taxonomy" id="1138383"/>
    <lineage>
        <taxon>Bacteria</taxon>
        <taxon>Bacillati</taxon>
        <taxon>Actinomycetota</taxon>
        <taxon>Actinomycetes</taxon>
        <taxon>Mycobacteriales</taxon>
        <taxon>Mycobacteriaceae</taxon>
        <taxon>Mycobacterium</taxon>
        <taxon>Mycobacterium avium complex (MAC)</taxon>
    </lineage>
</organism>
<protein>
    <recommendedName>
        <fullName evidence="1">DUF1214 domain-containing protein</fullName>
    </recommendedName>
</protein>
<reference evidence="2 3" key="1">
    <citation type="journal article" date="2019" name="Emerg. Microbes Infect.">
        <title>Comprehensive subspecies identification of 175 nontuberculous mycobacteria species based on 7547 genomic profiles.</title>
        <authorList>
            <person name="Matsumoto Y."/>
            <person name="Kinjo T."/>
            <person name="Motooka D."/>
            <person name="Nabeya D."/>
            <person name="Jung N."/>
            <person name="Uechi K."/>
            <person name="Horii T."/>
            <person name="Iida T."/>
            <person name="Fujita J."/>
            <person name="Nakamura S."/>
        </authorList>
    </citation>
    <scope>NUCLEOTIDE SEQUENCE [LARGE SCALE GENOMIC DNA]</scope>
    <source>
        <strain evidence="2 3">JCM 30622</strain>
    </source>
</reference>
<dbReference type="GeneID" id="45453934"/>
<feature type="domain" description="DUF1214" evidence="1">
    <location>
        <begin position="118"/>
        <end position="177"/>
    </location>
</feature>
<dbReference type="Pfam" id="PF06742">
    <property type="entry name" value="DUF1214"/>
    <property type="match status" value="2"/>
</dbReference>
<evidence type="ECO:0000259" key="1">
    <source>
        <dbReference type="Pfam" id="PF06742"/>
    </source>
</evidence>
<dbReference type="RefSeq" id="WP_014384257.1">
    <property type="nucleotide sequence ID" value="NC_016948.1"/>
</dbReference>
<evidence type="ECO:0000313" key="2">
    <source>
        <dbReference type="EMBL" id="BBY71354.1"/>
    </source>
</evidence>